<comment type="similarity">
    <text evidence="2">Belongs to the CpxP/Spy family.</text>
</comment>
<evidence type="ECO:0000256" key="1">
    <source>
        <dbReference type="ARBA" id="ARBA00004418"/>
    </source>
</evidence>
<accession>A0A1G8UX00</accession>
<keyword evidence="4" id="KW-0574">Periplasm</keyword>
<keyword evidence="8" id="KW-1185">Reference proteome</keyword>
<dbReference type="GO" id="GO:0030288">
    <property type="term" value="C:outer membrane-bounded periplasmic space"/>
    <property type="evidence" value="ECO:0007669"/>
    <property type="project" value="TreeGrafter"/>
</dbReference>
<evidence type="ECO:0000256" key="2">
    <source>
        <dbReference type="ARBA" id="ARBA00008441"/>
    </source>
</evidence>
<dbReference type="InterPro" id="IPR052211">
    <property type="entry name" value="Cpx_auxiliary_protein"/>
</dbReference>
<evidence type="ECO:0000256" key="4">
    <source>
        <dbReference type="ARBA" id="ARBA00022764"/>
    </source>
</evidence>
<dbReference type="Proteomes" id="UP000199305">
    <property type="component" value="Unassembled WGS sequence"/>
</dbReference>
<evidence type="ECO:0000256" key="5">
    <source>
        <dbReference type="SAM" id="MobiDB-lite"/>
    </source>
</evidence>
<dbReference type="OrthoDB" id="5741672at2"/>
<dbReference type="InterPro" id="IPR012899">
    <property type="entry name" value="LTXXQ"/>
</dbReference>
<organism evidence="7 8">
    <name type="scientific">Microbulbifer yueqingensis</name>
    <dbReference type="NCBI Taxonomy" id="658219"/>
    <lineage>
        <taxon>Bacteria</taxon>
        <taxon>Pseudomonadati</taxon>
        <taxon>Pseudomonadota</taxon>
        <taxon>Gammaproteobacteria</taxon>
        <taxon>Cellvibrionales</taxon>
        <taxon>Microbulbiferaceae</taxon>
        <taxon>Microbulbifer</taxon>
    </lineage>
</organism>
<name>A0A1G8UX00_9GAMM</name>
<dbReference type="Pfam" id="PF07813">
    <property type="entry name" value="LTXXQ"/>
    <property type="match status" value="1"/>
</dbReference>
<evidence type="ECO:0000313" key="7">
    <source>
        <dbReference type="EMBL" id="SDJ58249.1"/>
    </source>
</evidence>
<gene>
    <name evidence="7" type="ORF">SAMN05216212_0309</name>
</gene>
<dbReference type="PANTHER" id="PTHR38102:SF1">
    <property type="entry name" value="PERIPLASMIC CHAPERONE SPY"/>
    <property type="match status" value="1"/>
</dbReference>
<feature type="region of interest" description="Disordered" evidence="5">
    <location>
        <begin position="128"/>
        <end position="158"/>
    </location>
</feature>
<dbReference type="Gene3D" id="1.20.120.1490">
    <property type="match status" value="1"/>
</dbReference>
<dbReference type="PANTHER" id="PTHR38102">
    <property type="entry name" value="PERIPLASMIC CHAPERONE SPY"/>
    <property type="match status" value="1"/>
</dbReference>
<feature type="signal peptide" evidence="6">
    <location>
        <begin position="1"/>
        <end position="27"/>
    </location>
</feature>
<dbReference type="CDD" id="cd09916">
    <property type="entry name" value="CpxP_like"/>
    <property type="match status" value="1"/>
</dbReference>
<dbReference type="EMBL" id="FNFH01000001">
    <property type="protein sequence ID" value="SDJ58249.1"/>
    <property type="molecule type" value="Genomic_DNA"/>
</dbReference>
<proteinExistence type="inferred from homology"/>
<dbReference type="RefSeq" id="WP_091506974.1">
    <property type="nucleotide sequence ID" value="NZ_FNFH01000001.1"/>
</dbReference>
<evidence type="ECO:0000256" key="3">
    <source>
        <dbReference type="ARBA" id="ARBA00022729"/>
    </source>
</evidence>
<keyword evidence="3 6" id="KW-0732">Signal</keyword>
<feature type="chain" id="PRO_5011643989" evidence="6">
    <location>
        <begin position="28"/>
        <end position="158"/>
    </location>
</feature>
<dbReference type="STRING" id="658219.SAMN05216212_0309"/>
<evidence type="ECO:0000256" key="6">
    <source>
        <dbReference type="SAM" id="SignalP"/>
    </source>
</evidence>
<evidence type="ECO:0000313" key="8">
    <source>
        <dbReference type="Proteomes" id="UP000199305"/>
    </source>
</evidence>
<dbReference type="AlphaFoldDB" id="A0A1G8UX00"/>
<sequence>MNVSNWKTMAASVVVASALAIPGFAMADHHGHHGDKGPHHERMLERMAEKLELTEEQKAQIKANHEANRAEHRKLREEMHKVREEVSEALDSGADQATLDELASRLGALQIEKMRQRREMHEQLKAVLTDEQKAKLEQMHSERKDRWKERRQKRPDSQ</sequence>
<protein>
    <submittedName>
        <fullName evidence="7">Protein refolding chaperone Spy/CpxP family</fullName>
    </submittedName>
</protein>
<dbReference type="PIRSF" id="PIRSF034445">
    <property type="entry name" value="CpxP_Spy"/>
    <property type="match status" value="1"/>
</dbReference>
<reference evidence="8" key="1">
    <citation type="submission" date="2016-10" db="EMBL/GenBank/DDBJ databases">
        <authorList>
            <person name="Varghese N."/>
            <person name="Submissions S."/>
        </authorList>
    </citation>
    <scope>NUCLEOTIDE SEQUENCE [LARGE SCALE GENOMIC DNA]</scope>
    <source>
        <strain evidence="8">CGMCC 1.10658</strain>
    </source>
</reference>
<comment type="subcellular location">
    <subcellularLocation>
        <location evidence="1">Periplasm</location>
    </subcellularLocation>
</comment>
<dbReference type="GO" id="GO:0051082">
    <property type="term" value="F:unfolded protein binding"/>
    <property type="evidence" value="ECO:0007669"/>
    <property type="project" value="TreeGrafter"/>
</dbReference>